<dbReference type="EMBL" id="LLXH01008106">
    <property type="protein sequence ID" value="PKC51210.1"/>
    <property type="molecule type" value="Genomic_DNA"/>
</dbReference>
<organism evidence="2 5">
    <name type="scientific">Rhizophagus irregularis</name>
    <dbReference type="NCBI Taxonomy" id="588596"/>
    <lineage>
        <taxon>Eukaryota</taxon>
        <taxon>Fungi</taxon>
        <taxon>Fungi incertae sedis</taxon>
        <taxon>Mucoromycota</taxon>
        <taxon>Glomeromycotina</taxon>
        <taxon>Glomeromycetes</taxon>
        <taxon>Glomerales</taxon>
        <taxon>Glomeraceae</taxon>
        <taxon>Rhizophagus</taxon>
    </lineage>
</organism>
<dbReference type="EMBL" id="LLXJ01010654">
    <property type="protein sequence ID" value="PKB92560.1"/>
    <property type="molecule type" value="Genomic_DNA"/>
</dbReference>
<sequence>MKESRLKKQKKEWKVRKRKIECGNVKLGPVYKKVKNNNNNVITPKNEIRKQRKGGENGKLEPACNKSTWFS</sequence>
<evidence type="ECO:0000313" key="3">
    <source>
        <dbReference type="EMBL" id="PKC51210.1"/>
    </source>
</evidence>
<proteinExistence type="predicted"/>
<gene>
    <name evidence="3" type="ORF">RhiirA1_484283</name>
    <name evidence="2" type="ORF">RhiirA5_444239</name>
</gene>
<evidence type="ECO:0000313" key="5">
    <source>
        <dbReference type="Proteomes" id="UP000232722"/>
    </source>
</evidence>
<dbReference type="VEuPathDB" id="FungiDB:RhiirA1_484283"/>
<evidence type="ECO:0000313" key="2">
    <source>
        <dbReference type="EMBL" id="PKB92560.1"/>
    </source>
</evidence>
<evidence type="ECO:0000256" key="1">
    <source>
        <dbReference type="SAM" id="MobiDB-lite"/>
    </source>
</evidence>
<reference evidence="3 4" key="4">
    <citation type="submission" date="2017-10" db="EMBL/GenBank/DDBJ databases">
        <title>Genome analyses suggest a sexual origin of heterokaryosis in a supposedly ancient asexual fungus.</title>
        <authorList>
            <person name="Corradi N."/>
            <person name="Sedzielewska K."/>
            <person name="Noel J."/>
            <person name="Charron P."/>
            <person name="Farinelli L."/>
            <person name="Marton T."/>
            <person name="Kruger M."/>
            <person name="Pelin A."/>
            <person name="Brachmann A."/>
            <person name="Corradi N."/>
        </authorList>
    </citation>
    <scope>NUCLEOTIDE SEQUENCE [LARGE SCALE GENOMIC DNA]</scope>
    <source>
        <strain evidence="3 4">A1</strain>
    </source>
</reference>
<reference evidence="2 5" key="2">
    <citation type="submission" date="2017-09" db="EMBL/GenBank/DDBJ databases">
        <title>Extensive intraspecific genome diversity in a model arbuscular mycorrhizal fungus.</title>
        <authorList>
            <person name="Chen E.C."/>
            <person name="Morin E."/>
            <person name="Beaudet D."/>
            <person name="Noel J."/>
            <person name="Ndikumana S."/>
            <person name="Charron P."/>
            <person name="St-Onge C."/>
            <person name="Giorgi J."/>
            <person name="Grigoriev I.V."/>
            <person name="Roux C."/>
            <person name="Martin F.M."/>
            <person name="Corradi N."/>
        </authorList>
    </citation>
    <scope>NUCLEOTIDE SEQUENCE [LARGE SCALE GENOMIC DNA]</scope>
    <source>
        <strain evidence="2 5">A5</strain>
    </source>
</reference>
<reference evidence="3 4" key="3">
    <citation type="submission" date="2017-10" db="EMBL/GenBank/DDBJ databases">
        <title>Extensive intraspecific genome diversity in a model arbuscular mycorrhizal fungus.</title>
        <authorList>
            <person name="Chen E.C.H."/>
            <person name="Morin E."/>
            <person name="Baudet D."/>
            <person name="Noel J."/>
            <person name="Ndikumana S."/>
            <person name="Charron P."/>
            <person name="St-Onge C."/>
            <person name="Giorgi J."/>
            <person name="Grigoriev I.V."/>
            <person name="Roux C."/>
            <person name="Martin F.M."/>
            <person name="Corradi N."/>
        </authorList>
    </citation>
    <scope>NUCLEOTIDE SEQUENCE [LARGE SCALE GENOMIC DNA]</scope>
    <source>
        <strain evidence="3 4">A1</strain>
    </source>
</reference>
<reference evidence="2 5" key="1">
    <citation type="submission" date="2016-04" db="EMBL/GenBank/DDBJ databases">
        <title>Genome analyses suggest a sexual origin of heterokaryosis in a supposedly ancient asexual fungus.</title>
        <authorList>
            <person name="Ropars J."/>
            <person name="Sedzielewska K."/>
            <person name="Noel J."/>
            <person name="Charron P."/>
            <person name="Farinelli L."/>
            <person name="Marton T."/>
            <person name="Kruger M."/>
            <person name="Pelin A."/>
            <person name="Brachmann A."/>
            <person name="Corradi N."/>
        </authorList>
    </citation>
    <scope>NUCLEOTIDE SEQUENCE [LARGE SCALE GENOMIC DNA]</scope>
    <source>
        <strain evidence="2 5">A5</strain>
    </source>
</reference>
<feature type="compositionally biased region" description="Basic and acidic residues" evidence="1">
    <location>
        <begin position="46"/>
        <end position="59"/>
    </location>
</feature>
<dbReference type="Proteomes" id="UP000232722">
    <property type="component" value="Unassembled WGS sequence"/>
</dbReference>
<feature type="region of interest" description="Disordered" evidence="1">
    <location>
        <begin position="36"/>
        <end position="71"/>
    </location>
</feature>
<name>A0A2N0NDC0_9GLOM</name>
<dbReference type="AlphaFoldDB" id="A0A2N0NDC0"/>
<accession>A0A2N0NDC0</accession>
<dbReference type="Proteomes" id="UP000232688">
    <property type="component" value="Unassembled WGS sequence"/>
</dbReference>
<evidence type="ECO:0000313" key="4">
    <source>
        <dbReference type="Proteomes" id="UP000232688"/>
    </source>
</evidence>
<comment type="caution">
    <text evidence="2">The sequence shown here is derived from an EMBL/GenBank/DDBJ whole genome shotgun (WGS) entry which is preliminary data.</text>
</comment>
<protein>
    <submittedName>
        <fullName evidence="2">Uncharacterized protein</fullName>
    </submittedName>
</protein>